<name>A0AAV7FEL8_ARIFI</name>
<evidence type="ECO:0000313" key="2">
    <source>
        <dbReference type="Proteomes" id="UP000825729"/>
    </source>
</evidence>
<reference evidence="1 2" key="1">
    <citation type="submission" date="2021-07" db="EMBL/GenBank/DDBJ databases">
        <title>The Aristolochia fimbriata genome: insights into angiosperm evolution, floral development and chemical biosynthesis.</title>
        <authorList>
            <person name="Jiao Y."/>
        </authorList>
    </citation>
    <scope>NUCLEOTIDE SEQUENCE [LARGE SCALE GENOMIC DNA]</scope>
    <source>
        <strain evidence="1">IBCAS-2021</strain>
        <tissue evidence="1">Leaf</tissue>
    </source>
</reference>
<protein>
    <submittedName>
        <fullName evidence="1">Uncharacterized protein</fullName>
    </submittedName>
</protein>
<keyword evidence="2" id="KW-1185">Reference proteome</keyword>
<organism evidence="1 2">
    <name type="scientific">Aristolochia fimbriata</name>
    <name type="common">White veined hardy Dutchman's pipe vine</name>
    <dbReference type="NCBI Taxonomy" id="158543"/>
    <lineage>
        <taxon>Eukaryota</taxon>
        <taxon>Viridiplantae</taxon>
        <taxon>Streptophyta</taxon>
        <taxon>Embryophyta</taxon>
        <taxon>Tracheophyta</taxon>
        <taxon>Spermatophyta</taxon>
        <taxon>Magnoliopsida</taxon>
        <taxon>Magnoliidae</taxon>
        <taxon>Piperales</taxon>
        <taxon>Aristolochiaceae</taxon>
        <taxon>Aristolochia</taxon>
    </lineage>
</organism>
<comment type="caution">
    <text evidence="1">The sequence shown here is derived from an EMBL/GenBank/DDBJ whole genome shotgun (WGS) entry which is preliminary data.</text>
</comment>
<gene>
    <name evidence="1" type="ORF">H6P81_003487</name>
</gene>
<dbReference type="Proteomes" id="UP000825729">
    <property type="component" value="Unassembled WGS sequence"/>
</dbReference>
<sequence>MPILGYCLNATVSSFLCPLDFSYGGVKVAEDLIEVCLESAPRIASDTLFVPEEDFIQKCRVLIFKGEISPT</sequence>
<dbReference type="EMBL" id="JAINDJ010000002">
    <property type="protein sequence ID" value="KAG9458979.1"/>
    <property type="molecule type" value="Genomic_DNA"/>
</dbReference>
<accession>A0AAV7FEL8</accession>
<evidence type="ECO:0000313" key="1">
    <source>
        <dbReference type="EMBL" id="KAG9458979.1"/>
    </source>
</evidence>
<proteinExistence type="predicted"/>
<dbReference type="AlphaFoldDB" id="A0AAV7FEL8"/>